<dbReference type="EMBL" id="CAJOAY010000551">
    <property type="protein sequence ID" value="CAF3690325.1"/>
    <property type="molecule type" value="Genomic_DNA"/>
</dbReference>
<sequence>MNMYCFDTFISLQGLNSIFLITFIIKTISDNTWSNDLQDLSIKAKFESHPLNEGFILLADQTTKSSPIKFKSITSILHNISSTTCQTKTKQLTTTSSSLTRQTPIQDDSDIGNFLQVDEEELNRELLNMDTVMEGSTTEKESTITSESTIISTTTTTRLSTTNSITSVTSSIPMTTTAPEKIILSNTTIFIITLDCSNINSTLQRILEQFRNDFHYSFDGPYINITTVKNVTSCYLIDQCGLCGTNPPRGVCYASDNLSKCRCFVNENDPSMSYAGDFCFTELSEPITSTRSQWTTILIGIFAAIALLFCSITSYLLTLKCLHRRRHSQQQNISNSNRLRIHRSWHLPRAQMPTLLTTENIQNYLKTTLNTSNTNQTNSDHIGSNTIDNIFLKDFNQTMNEKQRVKKSRFVNGTVLPNLLSDTISSQSSYDPIDELDAIIDNSDI</sequence>
<protein>
    <submittedName>
        <fullName evidence="3">Uncharacterized protein</fullName>
    </submittedName>
</protein>
<dbReference type="AlphaFoldDB" id="A0A818U2Y0"/>
<dbReference type="OrthoDB" id="10181437at2759"/>
<keyword evidence="1" id="KW-0812">Transmembrane</keyword>
<dbReference type="Proteomes" id="UP000663881">
    <property type="component" value="Unassembled WGS sequence"/>
</dbReference>
<dbReference type="Proteomes" id="UP000663891">
    <property type="component" value="Unassembled WGS sequence"/>
</dbReference>
<feature type="transmembrane region" description="Helical" evidence="1">
    <location>
        <begin position="294"/>
        <end position="317"/>
    </location>
</feature>
<reference evidence="3" key="1">
    <citation type="submission" date="2021-02" db="EMBL/GenBank/DDBJ databases">
        <authorList>
            <person name="Nowell W R."/>
        </authorList>
    </citation>
    <scope>NUCLEOTIDE SEQUENCE</scope>
</reference>
<evidence type="ECO:0000313" key="2">
    <source>
        <dbReference type="EMBL" id="CAF1364713.1"/>
    </source>
</evidence>
<evidence type="ECO:0000313" key="3">
    <source>
        <dbReference type="EMBL" id="CAF3690325.1"/>
    </source>
</evidence>
<organism evidence="3 4">
    <name type="scientific">Adineta steineri</name>
    <dbReference type="NCBI Taxonomy" id="433720"/>
    <lineage>
        <taxon>Eukaryota</taxon>
        <taxon>Metazoa</taxon>
        <taxon>Spiralia</taxon>
        <taxon>Gnathifera</taxon>
        <taxon>Rotifera</taxon>
        <taxon>Eurotatoria</taxon>
        <taxon>Bdelloidea</taxon>
        <taxon>Adinetida</taxon>
        <taxon>Adinetidae</taxon>
        <taxon>Adineta</taxon>
    </lineage>
</organism>
<keyword evidence="1" id="KW-1133">Transmembrane helix</keyword>
<evidence type="ECO:0000256" key="1">
    <source>
        <dbReference type="SAM" id="Phobius"/>
    </source>
</evidence>
<name>A0A818U2Y0_9BILA</name>
<keyword evidence="1" id="KW-0472">Membrane</keyword>
<dbReference type="EMBL" id="CAJNON010000729">
    <property type="protein sequence ID" value="CAF1364713.1"/>
    <property type="molecule type" value="Genomic_DNA"/>
</dbReference>
<evidence type="ECO:0000313" key="4">
    <source>
        <dbReference type="Proteomes" id="UP000663881"/>
    </source>
</evidence>
<proteinExistence type="predicted"/>
<comment type="caution">
    <text evidence="3">The sequence shown here is derived from an EMBL/GenBank/DDBJ whole genome shotgun (WGS) entry which is preliminary data.</text>
</comment>
<accession>A0A818U2Y0</accession>
<gene>
    <name evidence="3" type="ORF">OKA104_LOCUS11758</name>
    <name evidence="2" type="ORF">VCS650_LOCUS34514</name>
</gene>